<sequence>MSGAGTPDWIRVPVGDEAARWATRGNCRRVLFVVHNVTSASRLLDVIPLFHDDLRVQLLLTCTGSSAFQAGVHELFADTGLPHVPWEQALVTPVDLAVSASFGGQLNLIQGPLTILSHGVGYSKRLATAGQQDSPASAVSPAPVFGLSPEWLLTDDGSPLADALVLSHPEQADRLHAVCPQAAHTGVLAGDPCFDRMLAARGYRERYRRALGVRRGQKLVVLNSTWNPEGLFGDGGDADVLPQLLSRLTSELPVDDYRVVAVLHPNIWYGHGPGQIRAWLNRARRRGLSLVDPLHGWRQALLGADAVIGDHGAVTFYAAALGRPVLLGAAPLSGLAPDSPVAGFVRGAPRLDAEESLLAQLEKVFADHQPLDAPAAFTTSVPGESAERLRALFYRIMGVPEPSWPASLEPLPLPPYEPPAPSAPLRVLTELDSVTGDAEEVGAAGDVGGVTVSVRRLADPPGPTYAFRAGDDGTAHTAVHEDTRETGALEVADVVFRDGAADDPRLGPPAEWTAEILQRYPYCSLAAFLTGPDECLVRTRSGHLLVLRAVSAPGADPGAYASALHALLAAGSSAEELVAAGTMNVRAGAALHAVSVTAAQKAAPEAPG</sequence>
<evidence type="ECO:0000313" key="2">
    <source>
        <dbReference type="Proteomes" id="UP001519064"/>
    </source>
</evidence>
<dbReference type="Proteomes" id="UP001519064">
    <property type="component" value="Unassembled WGS sequence"/>
</dbReference>
<organism evidence="1 2">
    <name type="scientific">Streptomyces oryzae</name>
    <dbReference type="NCBI Taxonomy" id="1434886"/>
    <lineage>
        <taxon>Bacteria</taxon>
        <taxon>Bacillati</taxon>
        <taxon>Actinomycetota</taxon>
        <taxon>Actinomycetes</taxon>
        <taxon>Kitasatosporales</taxon>
        <taxon>Streptomycetaceae</taxon>
        <taxon>Streptomyces</taxon>
    </lineage>
</organism>
<dbReference type="Gene3D" id="3.40.50.12580">
    <property type="match status" value="1"/>
</dbReference>
<evidence type="ECO:0000313" key="1">
    <source>
        <dbReference type="EMBL" id="MBO8191871.1"/>
    </source>
</evidence>
<dbReference type="RefSeq" id="WP_209238968.1">
    <property type="nucleotide sequence ID" value="NZ_JADKMA010000034.1"/>
</dbReference>
<reference evidence="1 2" key="1">
    <citation type="submission" date="2020-11" db="EMBL/GenBank/DDBJ databases">
        <title>Streptomyces spirodelae sp. nov., isolated from duckweed.</title>
        <authorList>
            <person name="Saimee Y."/>
            <person name="Duangmal K."/>
        </authorList>
    </citation>
    <scope>NUCLEOTIDE SEQUENCE [LARGE SCALE GENOMIC DNA]</scope>
    <source>
        <strain evidence="1 2">S16-07</strain>
    </source>
</reference>
<proteinExistence type="predicted"/>
<keyword evidence="2" id="KW-1185">Reference proteome</keyword>
<accession>A0ABS3X9V4</accession>
<gene>
    <name evidence="1" type="ORF">ITI46_09305</name>
</gene>
<comment type="caution">
    <text evidence="1">The sequence shown here is derived from an EMBL/GenBank/DDBJ whole genome shotgun (WGS) entry which is preliminary data.</text>
</comment>
<name>A0ABS3X9V4_9ACTN</name>
<dbReference type="SUPFAM" id="SSF53756">
    <property type="entry name" value="UDP-Glycosyltransferase/glycogen phosphorylase"/>
    <property type="match status" value="1"/>
</dbReference>
<dbReference type="InterPro" id="IPR043148">
    <property type="entry name" value="TagF_C"/>
</dbReference>
<evidence type="ECO:0008006" key="3">
    <source>
        <dbReference type="Google" id="ProtNLM"/>
    </source>
</evidence>
<dbReference type="EMBL" id="JADKMA010000034">
    <property type="protein sequence ID" value="MBO8191871.1"/>
    <property type="molecule type" value="Genomic_DNA"/>
</dbReference>
<protein>
    <recommendedName>
        <fullName evidence="3">Translation initiation factor 2</fullName>
    </recommendedName>
</protein>